<dbReference type="AlphaFoldDB" id="A0A9W8IDE1"/>
<dbReference type="EMBL" id="JANBUY010000295">
    <property type="protein sequence ID" value="KAJ2860457.1"/>
    <property type="molecule type" value="Genomic_DNA"/>
</dbReference>
<feature type="region of interest" description="Disordered" evidence="1">
    <location>
        <begin position="12"/>
        <end position="35"/>
    </location>
</feature>
<feature type="region of interest" description="Disordered" evidence="1">
    <location>
        <begin position="238"/>
        <end position="260"/>
    </location>
</feature>
<dbReference type="Proteomes" id="UP001140074">
    <property type="component" value="Unassembled WGS sequence"/>
</dbReference>
<organism evidence="2 3">
    <name type="scientific">Coemansia aciculifera</name>
    <dbReference type="NCBI Taxonomy" id="417176"/>
    <lineage>
        <taxon>Eukaryota</taxon>
        <taxon>Fungi</taxon>
        <taxon>Fungi incertae sedis</taxon>
        <taxon>Zoopagomycota</taxon>
        <taxon>Kickxellomycotina</taxon>
        <taxon>Kickxellomycetes</taxon>
        <taxon>Kickxellales</taxon>
        <taxon>Kickxellaceae</taxon>
        <taxon>Coemansia</taxon>
    </lineage>
</organism>
<reference evidence="2" key="1">
    <citation type="submission" date="2022-07" db="EMBL/GenBank/DDBJ databases">
        <title>Phylogenomic reconstructions and comparative analyses of Kickxellomycotina fungi.</title>
        <authorList>
            <person name="Reynolds N.K."/>
            <person name="Stajich J.E."/>
            <person name="Barry K."/>
            <person name="Grigoriev I.V."/>
            <person name="Crous P."/>
            <person name="Smith M.E."/>
        </authorList>
    </citation>
    <scope>NUCLEOTIDE SEQUENCE</scope>
    <source>
        <strain evidence="2">RSA 476</strain>
    </source>
</reference>
<keyword evidence="3" id="KW-1185">Reference proteome</keyword>
<accession>A0A9W8IDE1</accession>
<feature type="region of interest" description="Disordered" evidence="1">
    <location>
        <begin position="648"/>
        <end position="683"/>
    </location>
</feature>
<protein>
    <submittedName>
        <fullName evidence="2">Uncharacterized protein</fullName>
    </submittedName>
</protein>
<evidence type="ECO:0000313" key="2">
    <source>
        <dbReference type="EMBL" id="KAJ2860457.1"/>
    </source>
</evidence>
<evidence type="ECO:0000256" key="1">
    <source>
        <dbReference type="SAM" id="MobiDB-lite"/>
    </source>
</evidence>
<evidence type="ECO:0000313" key="3">
    <source>
        <dbReference type="Proteomes" id="UP001140074"/>
    </source>
</evidence>
<feature type="non-terminal residue" evidence="2">
    <location>
        <position position="1"/>
    </location>
</feature>
<proteinExistence type="predicted"/>
<name>A0A9W8IDE1_9FUNG</name>
<comment type="caution">
    <text evidence="2">The sequence shown here is derived from an EMBL/GenBank/DDBJ whole genome shotgun (WGS) entry which is preliminary data.</text>
</comment>
<feature type="compositionally biased region" description="Acidic residues" evidence="1">
    <location>
        <begin position="662"/>
        <end position="680"/>
    </location>
</feature>
<feature type="region of interest" description="Disordered" evidence="1">
    <location>
        <begin position="479"/>
        <end position="505"/>
    </location>
</feature>
<feature type="compositionally biased region" description="Acidic residues" evidence="1">
    <location>
        <begin position="483"/>
        <end position="500"/>
    </location>
</feature>
<feature type="region of interest" description="Disordered" evidence="1">
    <location>
        <begin position="542"/>
        <end position="564"/>
    </location>
</feature>
<sequence>VRFYPALNYVPEPIDDGPPPKSSIQFYPPDPDATSDEPRYMIVHRIRTSDQTHAALRWEHTSIKSHDGHVLLTSSQIRSIDIESSDRGKYYLARHFLNRRLGANTYIEPYDDRVPFSLSGILRTYAENLLPVRPCLESFLIPPSQSDDISSTRCAALLAISAARVEARIAAALKIEWRRSNVKELRSLETSLKVPIIEMPTAVDVVNFIRKYGYSRKKRGVYGSDGDSVIVICNKSEQITPSTGEEPPTALDASAEQPATPHADAIDCKHIVSRVGSSAGSEQPMAPLAVTDHGEAHGVLPTRTRAPPVAINRAHQQQQHITQSFRTAIIARQHASSAVSLAPLASPLFLAGQRLKRRADQQLGRRARTFTTRRDLLPPPFIRELGRRTIATSRLRIALAASTVQLDKAEACPPAATHQQAQDALRTVGAFHALFNGAGNDEGLGVRTVEYGASTAQDGPTQPGLYVTFGTDVAFPAPLDVTDNGEADSEADSESDSEADGEGHGVLPVEHGAILANNPAKQEEGMDKIELMLRQLTTREVPPIIGDPTGLARKNGGGNHMPDDGLADYESEDEQAGDVNNNVWHQVQQLASRNWVMERRHRLGITEITPLEVLAGLSDHNMIEAHTLAYQRGFVDFIAFPNESAGADGYAQGAPSSGNASDTEDNDQTGDDNSGDDVEGESQQLSTFIRENPQYLWLAGRRALHNPDQPPHDTPDTARIDGMYYALIDIVARNARKNHEDIEKTVTEIYNMMDDEIIDRYREVEELGEPVEPAAGSGDSDDSADFGAHISKRMKAAKHQGAGSYERAFENPAPLDSQVALDNHINYSKATSGL</sequence>
<gene>
    <name evidence="2" type="ORF">GGH94_005496</name>
</gene>